<evidence type="ECO:0000313" key="3">
    <source>
        <dbReference type="Proteomes" id="UP000670092"/>
    </source>
</evidence>
<feature type="compositionally biased region" description="Gly residues" evidence="1">
    <location>
        <begin position="19"/>
        <end position="34"/>
    </location>
</feature>
<feature type="compositionally biased region" description="Low complexity" evidence="1">
    <location>
        <begin position="47"/>
        <end position="60"/>
    </location>
</feature>
<dbReference type="Proteomes" id="UP000670092">
    <property type="component" value="Unassembled WGS sequence"/>
</dbReference>
<accession>A0A8H7YGH2</accession>
<evidence type="ECO:0000313" key="2">
    <source>
        <dbReference type="EMBL" id="KAG5290696.1"/>
    </source>
</evidence>
<feature type="region of interest" description="Disordered" evidence="1">
    <location>
        <begin position="1"/>
        <end position="69"/>
    </location>
</feature>
<dbReference type="AlphaFoldDB" id="A0A8H7YGH2"/>
<name>A0A8H7YGH2_AJECA</name>
<organism evidence="2 3">
    <name type="scientific">Ajellomyces capsulatus</name>
    <name type="common">Darling's disease fungus</name>
    <name type="synonym">Histoplasma capsulatum</name>
    <dbReference type="NCBI Taxonomy" id="5037"/>
    <lineage>
        <taxon>Eukaryota</taxon>
        <taxon>Fungi</taxon>
        <taxon>Dikarya</taxon>
        <taxon>Ascomycota</taxon>
        <taxon>Pezizomycotina</taxon>
        <taxon>Eurotiomycetes</taxon>
        <taxon>Eurotiomycetidae</taxon>
        <taxon>Onygenales</taxon>
        <taxon>Ajellomycetaceae</taxon>
        <taxon>Histoplasma</taxon>
    </lineage>
</organism>
<gene>
    <name evidence="2" type="ORF">I7I52_07803</name>
</gene>
<sequence length="69" mass="6720">MSRPAACTNRFSSSTASSGGVGGLMEKAGVGGSPPGHDPGSDKAFLTKSTMTDSSSPTPTLGDGPPPEP</sequence>
<comment type="caution">
    <text evidence="2">The sequence shown here is derived from an EMBL/GenBank/DDBJ whole genome shotgun (WGS) entry which is preliminary data.</text>
</comment>
<dbReference type="EMBL" id="JAEVHI010000005">
    <property type="protein sequence ID" value="KAG5290696.1"/>
    <property type="molecule type" value="Genomic_DNA"/>
</dbReference>
<dbReference type="VEuPathDB" id="FungiDB:I7I52_07803"/>
<proteinExistence type="predicted"/>
<protein>
    <submittedName>
        <fullName evidence="2">Uncharacterized protein</fullName>
    </submittedName>
</protein>
<evidence type="ECO:0000256" key="1">
    <source>
        <dbReference type="SAM" id="MobiDB-lite"/>
    </source>
</evidence>
<reference evidence="2 3" key="1">
    <citation type="submission" date="2021-01" db="EMBL/GenBank/DDBJ databases">
        <title>Chromosome-level genome assembly of a human fungal pathogen reveals clustering of transcriptionally co-regulated genes.</title>
        <authorList>
            <person name="Voorhies M."/>
            <person name="Cohen S."/>
            <person name="Shea T.P."/>
            <person name="Petrus S."/>
            <person name="Munoz J.F."/>
            <person name="Poplawski S."/>
            <person name="Goldman W.E."/>
            <person name="Michael T."/>
            <person name="Cuomo C.A."/>
            <person name="Sil A."/>
            <person name="Beyhan S."/>
        </authorList>
    </citation>
    <scope>NUCLEOTIDE SEQUENCE [LARGE SCALE GENOMIC DNA]</scope>
    <source>
        <strain evidence="2 3">G184AR</strain>
    </source>
</reference>